<evidence type="ECO:0000259" key="13">
    <source>
        <dbReference type="Pfam" id="PF00349"/>
    </source>
</evidence>
<dbReference type="Pfam" id="PF00349">
    <property type="entry name" value="Hexokinase_1"/>
    <property type="match status" value="1"/>
</dbReference>
<feature type="domain" description="Hexokinase N-terminal" evidence="13">
    <location>
        <begin position="83"/>
        <end position="285"/>
    </location>
</feature>
<protein>
    <recommendedName>
        <fullName evidence="12">Phosphotransferase</fullName>
        <ecNumber evidence="12">2.7.1.-</ecNumber>
    </recommendedName>
</protein>
<sequence length="600" mass="70156">MGSGCYLSRQKPMDQIHSILTHIKYPVEYDNNSSYYKRISTKLLKTHDNDKNIVDYNQILLTLNIRLMTQDLSTSYRNQLILNLLKQFNLNDEKIKYFQQILQDKIQLSLKKTSIFQFNQIKLSDYFMCPIKIYSLKINEYQGGICLSIELHHSYFNILVITFLLLISSSTLSPYTIKETFLLPEYLRNQFSKNLCQYIAEKLDEFCKKKSIEQTYKKIIPLGLSYSIPCLQNTIFNAYTYEQLTKDEQEIGIRSILQDAINETNSHIKLLIIINETMATLIFCHHSTNDCQMAITIGDGTNICYYDKLTSTDIDNNHETIINTEWTLFNDGDDKTTNSLELIVTKFDKYVNDLYSKQQNEKFRYFSQFVQDNSLAELLRLILLDFYHRRLLFDHDPIKAITVIEQLHPLTRQNIITAKDLNDISSDYYSQFQHIRRILTRINLDYSSTTDCIILQLICNLILKRASKLCAAAFATIINKQKIKNITIALGGRLIRENKKFRNHFLYYLREYVTKDIAYKTIMLDNVSGIGTAILTMIHQQMFIINDEQRILKEKKLVTTNKAKNSIESKINIPVLIKSRQAEKCQRRQSILKIHSSISS</sequence>
<dbReference type="PROSITE" id="PS51748">
    <property type="entry name" value="HEXOKINASE_2"/>
    <property type="match status" value="1"/>
</dbReference>
<dbReference type="Gene3D" id="3.40.367.20">
    <property type="match status" value="1"/>
</dbReference>
<dbReference type="GO" id="GO:0005739">
    <property type="term" value="C:mitochondrion"/>
    <property type="evidence" value="ECO:0007669"/>
    <property type="project" value="TreeGrafter"/>
</dbReference>
<evidence type="ECO:0000256" key="5">
    <source>
        <dbReference type="ARBA" id="ARBA00022741"/>
    </source>
</evidence>
<dbReference type="UniPathway" id="UPA00109">
    <property type="reaction ID" value="UER00180"/>
</dbReference>
<comment type="catalytic activity">
    <reaction evidence="9">
        <text>a D-hexose + ATP = a D-hexose 6-phosphate + ADP + H(+)</text>
        <dbReference type="Rhea" id="RHEA:22740"/>
        <dbReference type="ChEBI" id="CHEBI:4194"/>
        <dbReference type="ChEBI" id="CHEBI:15378"/>
        <dbReference type="ChEBI" id="CHEBI:30616"/>
        <dbReference type="ChEBI" id="CHEBI:229467"/>
        <dbReference type="ChEBI" id="CHEBI:456216"/>
        <dbReference type="EC" id="2.7.1.1"/>
    </reaction>
    <physiologicalReaction direction="left-to-right" evidence="9">
        <dbReference type="Rhea" id="RHEA:22741"/>
    </physiologicalReaction>
</comment>
<dbReference type="Gene3D" id="3.30.420.40">
    <property type="match status" value="1"/>
</dbReference>
<dbReference type="EC" id="2.7.1.-" evidence="12"/>
<dbReference type="GO" id="GO:0001678">
    <property type="term" value="P:intracellular glucose homeostasis"/>
    <property type="evidence" value="ECO:0007669"/>
    <property type="project" value="InterPro"/>
</dbReference>
<comment type="caution">
    <text evidence="15">The sequence shown here is derived from an EMBL/GenBank/DDBJ whole genome shotgun (WGS) entry which is preliminary data.</text>
</comment>
<dbReference type="EMBL" id="CAJNOQ010001224">
    <property type="protein sequence ID" value="CAF0878291.1"/>
    <property type="molecule type" value="Genomic_DNA"/>
</dbReference>
<comment type="pathway">
    <text evidence="1">Carbohydrate degradation; glycolysis; D-glyceraldehyde 3-phosphate and glycerone phosphate from D-glucose: step 1/4.</text>
</comment>
<evidence type="ECO:0000256" key="6">
    <source>
        <dbReference type="ARBA" id="ARBA00022777"/>
    </source>
</evidence>
<evidence type="ECO:0000256" key="3">
    <source>
        <dbReference type="ARBA" id="ARBA00009225"/>
    </source>
</evidence>
<comment type="pathway">
    <text evidence="2">Carbohydrate metabolism; hexose metabolism.</text>
</comment>
<evidence type="ECO:0000256" key="10">
    <source>
        <dbReference type="ARBA" id="ARBA00047905"/>
    </source>
</evidence>
<keyword evidence="8 12" id="KW-0324">Glycolysis</keyword>
<evidence type="ECO:0000256" key="4">
    <source>
        <dbReference type="ARBA" id="ARBA00022679"/>
    </source>
</evidence>
<evidence type="ECO:0000256" key="1">
    <source>
        <dbReference type="ARBA" id="ARBA00004888"/>
    </source>
</evidence>
<evidence type="ECO:0000259" key="14">
    <source>
        <dbReference type="Pfam" id="PF03727"/>
    </source>
</evidence>
<evidence type="ECO:0000256" key="11">
    <source>
        <dbReference type="ARBA" id="ARBA00048160"/>
    </source>
</evidence>
<dbReference type="EMBL" id="CAJOBC010001224">
    <property type="protein sequence ID" value="CAF3664891.1"/>
    <property type="molecule type" value="Genomic_DNA"/>
</dbReference>
<proteinExistence type="inferred from homology"/>
<comment type="similarity">
    <text evidence="3 12">Belongs to the hexokinase family.</text>
</comment>
<feature type="domain" description="Hexokinase C-terminal" evidence="14">
    <location>
        <begin position="293"/>
        <end position="537"/>
    </location>
</feature>
<dbReference type="Proteomes" id="UP000663829">
    <property type="component" value="Unassembled WGS sequence"/>
</dbReference>
<dbReference type="UniPathway" id="UPA00242"/>
<keyword evidence="4 12" id="KW-0808">Transferase</keyword>
<dbReference type="InterPro" id="IPR022673">
    <property type="entry name" value="Hexokinase_C"/>
</dbReference>
<evidence type="ECO:0000256" key="7">
    <source>
        <dbReference type="ARBA" id="ARBA00022840"/>
    </source>
</evidence>
<dbReference type="PANTHER" id="PTHR19443:SF16">
    <property type="entry name" value="HEXOKINASE TYPE 1-RELATED"/>
    <property type="match status" value="1"/>
</dbReference>
<comment type="catalytic activity">
    <reaction evidence="11">
        <text>D-glucose + ATP = D-glucose 6-phosphate + ADP + H(+)</text>
        <dbReference type="Rhea" id="RHEA:17825"/>
        <dbReference type="ChEBI" id="CHEBI:4167"/>
        <dbReference type="ChEBI" id="CHEBI:15378"/>
        <dbReference type="ChEBI" id="CHEBI:30616"/>
        <dbReference type="ChEBI" id="CHEBI:61548"/>
        <dbReference type="ChEBI" id="CHEBI:456216"/>
        <dbReference type="EC" id="2.7.1.1"/>
    </reaction>
    <physiologicalReaction direction="left-to-right" evidence="11">
        <dbReference type="Rhea" id="RHEA:17826"/>
    </physiologicalReaction>
</comment>
<dbReference type="GO" id="GO:0005524">
    <property type="term" value="F:ATP binding"/>
    <property type="evidence" value="ECO:0007669"/>
    <property type="project" value="UniProtKB-UniRule"/>
</dbReference>
<reference evidence="15" key="1">
    <citation type="submission" date="2021-02" db="EMBL/GenBank/DDBJ databases">
        <authorList>
            <person name="Nowell W R."/>
        </authorList>
    </citation>
    <scope>NUCLEOTIDE SEQUENCE</scope>
</reference>
<gene>
    <name evidence="15" type="ORF">GPM918_LOCUS7472</name>
    <name evidence="16" type="ORF">SRO942_LOCUS7472</name>
</gene>
<dbReference type="InterPro" id="IPR043129">
    <property type="entry name" value="ATPase_NBD"/>
</dbReference>
<comment type="catalytic activity">
    <reaction evidence="10">
        <text>D-fructose + ATP = D-fructose 6-phosphate + ADP + H(+)</text>
        <dbReference type="Rhea" id="RHEA:16125"/>
        <dbReference type="ChEBI" id="CHEBI:15378"/>
        <dbReference type="ChEBI" id="CHEBI:30616"/>
        <dbReference type="ChEBI" id="CHEBI:37721"/>
        <dbReference type="ChEBI" id="CHEBI:61527"/>
        <dbReference type="ChEBI" id="CHEBI:456216"/>
        <dbReference type="EC" id="2.7.1.1"/>
    </reaction>
    <physiologicalReaction direction="left-to-right" evidence="10">
        <dbReference type="Rhea" id="RHEA:16126"/>
    </physiologicalReaction>
</comment>
<organism evidence="15 17">
    <name type="scientific">Didymodactylos carnosus</name>
    <dbReference type="NCBI Taxonomy" id="1234261"/>
    <lineage>
        <taxon>Eukaryota</taxon>
        <taxon>Metazoa</taxon>
        <taxon>Spiralia</taxon>
        <taxon>Gnathifera</taxon>
        <taxon>Rotifera</taxon>
        <taxon>Eurotatoria</taxon>
        <taxon>Bdelloidea</taxon>
        <taxon>Philodinida</taxon>
        <taxon>Philodinidae</taxon>
        <taxon>Didymodactylos</taxon>
    </lineage>
</organism>
<dbReference type="PRINTS" id="PR00475">
    <property type="entry name" value="HEXOKINASE"/>
</dbReference>
<evidence type="ECO:0000256" key="2">
    <source>
        <dbReference type="ARBA" id="ARBA00005028"/>
    </source>
</evidence>
<keyword evidence="7 12" id="KW-0067">ATP-binding</keyword>
<accession>A0A813Y7A5</accession>
<dbReference type="InterPro" id="IPR022672">
    <property type="entry name" value="Hexokinase_N"/>
</dbReference>
<dbReference type="SUPFAM" id="SSF53067">
    <property type="entry name" value="Actin-like ATPase domain"/>
    <property type="match status" value="2"/>
</dbReference>
<dbReference type="GO" id="GO:0006096">
    <property type="term" value="P:glycolytic process"/>
    <property type="evidence" value="ECO:0007669"/>
    <property type="project" value="UniProtKB-UniPathway"/>
</dbReference>
<dbReference type="GO" id="GO:0005536">
    <property type="term" value="F:D-glucose binding"/>
    <property type="evidence" value="ECO:0007669"/>
    <property type="project" value="InterPro"/>
</dbReference>
<dbReference type="PANTHER" id="PTHR19443">
    <property type="entry name" value="HEXOKINASE"/>
    <property type="match status" value="1"/>
</dbReference>
<dbReference type="GO" id="GO:0005829">
    <property type="term" value="C:cytosol"/>
    <property type="evidence" value="ECO:0007669"/>
    <property type="project" value="TreeGrafter"/>
</dbReference>
<evidence type="ECO:0000256" key="9">
    <source>
        <dbReference type="ARBA" id="ARBA00044613"/>
    </source>
</evidence>
<evidence type="ECO:0000313" key="15">
    <source>
        <dbReference type="EMBL" id="CAF0878291.1"/>
    </source>
</evidence>
<dbReference type="GO" id="GO:0004340">
    <property type="term" value="F:glucokinase activity"/>
    <property type="evidence" value="ECO:0007669"/>
    <property type="project" value="TreeGrafter"/>
</dbReference>
<dbReference type="GO" id="GO:0008865">
    <property type="term" value="F:fructokinase activity"/>
    <property type="evidence" value="ECO:0007669"/>
    <property type="project" value="TreeGrafter"/>
</dbReference>
<dbReference type="AlphaFoldDB" id="A0A813Y7A5"/>
<dbReference type="GO" id="GO:0006006">
    <property type="term" value="P:glucose metabolic process"/>
    <property type="evidence" value="ECO:0007669"/>
    <property type="project" value="TreeGrafter"/>
</dbReference>
<evidence type="ECO:0000256" key="12">
    <source>
        <dbReference type="RuleBase" id="RU362007"/>
    </source>
</evidence>
<dbReference type="InterPro" id="IPR001312">
    <property type="entry name" value="Hexokinase"/>
</dbReference>
<evidence type="ECO:0000256" key="8">
    <source>
        <dbReference type="ARBA" id="ARBA00023152"/>
    </source>
</evidence>
<keyword evidence="6 12" id="KW-0418">Kinase</keyword>
<evidence type="ECO:0000313" key="16">
    <source>
        <dbReference type="EMBL" id="CAF3664891.1"/>
    </source>
</evidence>
<keyword evidence="17" id="KW-1185">Reference proteome</keyword>
<dbReference type="Proteomes" id="UP000681722">
    <property type="component" value="Unassembled WGS sequence"/>
</dbReference>
<keyword evidence="5 12" id="KW-0547">Nucleotide-binding</keyword>
<dbReference type="Pfam" id="PF03727">
    <property type="entry name" value="Hexokinase_2"/>
    <property type="match status" value="1"/>
</dbReference>
<name>A0A813Y7A5_9BILA</name>
<evidence type="ECO:0000313" key="17">
    <source>
        <dbReference type="Proteomes" id="UP000663829"/>
    </source>
</evidence>